<name>A0A4C1V1M8_EUMVA</name>
<dbReference type="Proteomes" id="UP000299102">
    <property type="component" value="Unassembled WGS sequence"/>
</dbReference>
<proteinExistence type="predicted"/>
<feature type="compositionally biased region" description="Basic and acidic residues" evidence="1">
    <location>
        <begin position="70"/>
        <end position="81"/>
    </location>
</feature>
<reference evidence="2 3" key="1">
    <citation type="journal article" date="2019" name="Commun. Biol.">
        <title>The bagworm genome reveals a unique fibroin gene that provides high tensile strength.</title>
        <authorList>
            <person name="Kono N."/>
            <person name="Nakamura H."/>
            <person name="Ohtoshi R."/>
            <person name="Tomita M."/>
            <person name="Numata K."/>
            <person name="Arakawa K."/>
        </authorList>
    </citation>
    <scope>NUCLEOTIDE SEQUENCE [LARGE SCALE GENOMIC DNA]</scope>
</reference>
<keyword evidence="3" id="KW-1185">Reference proteome</keyword>
<evidence type="ECO:0000313" key="2">
    <source>
        <dbReference type="EMBL" id="GBP32187.1"/>
    </source>
</evidence>
<accession>A0A4C1V1M8</accession>
<feature type="region of interest" description="Disordered" evidence="1">
    <location>
        <begin position="64"/>
        <end position="93"/>
    </location>
</feature>
<evidence type="ECO:0000256" key="1">
    <source>
        <dbReference type="SAM" id="MobiDB-lite"/>
    </source>
</evidence>
<dbReference type="AlphaFoldDB" id="A0A4C1V1M8"/>
<organism evidence="2 3">
    <name type="scientific">Eumeta variegata</name>
    <name type="common">Bagworm moth</name>
    <name type="synonym">Eumeta japonica</name>
    <dbReference type="NCBI Taxonomy" id="151549"/>
    <lineage>
        <taxon>Eukaryota</taxon>
        <taxon>Metazoa</taxon>
        <taxon>Ecdysozoa</taxon>
        <taxon>Arthropoda</taxon>
        <taxon>Hexapoda</taxon>
        <taxon>Insecta</taxon>
        <taxon>Pterygota</taxon>
        <taxon>Neoptera</taxon>
        <taxon>Endopterygota</taxon>
        <taxon>Lepidoptera</taxon>
        <taxon>Glossata</taxon>
        <taxon>Ditrysia</taxon>
        <taxon>Tineoidea</taxon>
        <taxon>Psychidae</taxon>
        <taxon>Oiketicinae</taxon>
        <taxon>Eumeta</taxon>
    </lineage>
</organism>
<sequence>MTPTKLNMIHGGPAYCYNSEGGYEKTFTRGGKFNLRSSEVSPRAGFGVGNSEKVRARTVKIKIQTLREPSNQKDKLPDTDPRGILFRSNSSRV</sequence>
<gene>
    <name evidence="2" type="ORF">EVAR_27610_1</name>
</gene>
<protein>
    <submittedName>
        <fullName evidence="2">Uncharacterized protein</fullName>
    </submittedName>
</protein>
<evidence type="ECO:0000313" key="3">
    <source>
        <dbReference type="Proteomes" id="UP000299102"/>
    </source>
</evidence>
<comment type="caution">
    <text evidence="2">The sequence shown here is derived from an EMBL/GenBank/DDBJ whole genome shotgun (WGS) entry which is preliminary data.</text>
</comment>
<dbReference type="EMBL" id="BGZK01000256">
    <property type="protein sequence ID" value="GBP32187.1"/>
    <property type="molecule type" value="Genomic_DNA"/>
</dbReference>